<reference evidence="1 2" key="1">
    <citation type="submission" date="2018-01" db="EMBL/GenBank/DDBJ databases">
        <title>Draft genome sequence of Paucibacter aquatile CR182 isolated from freshwater of the Nakdong River.</title>
        <authorList>
            <person name="Choi A."/>
            <person name="Chung E.J."/>
        </authorList>
    </citation>
    <scope>NUCLEOTIDE SEQUENCE [LARGE SCALE GENOMIC DNA]</scope>
    <source>
        <strain evidence="1 2">CR182</strain>
    </source>
</reference>
<proteinExistence type="predicted"/>
<keyword evidence="2" id="KW-1185">Reference proteome</keyword>
<dbReference type="OrthoDB" id="8556837at2"/>
<dbReference type="RefSeq" id="WP_102768672.1">
    <property type="nucleotide sequence ID" value="NZ_POSP01000003.1"/>
</dbReference>
<organism evidence="1 2">
    <name type="scientific">Kinneretia aquatilis</name>
    <dbReference type="NCBI Taxonomy" id="2070761"/>
    <lineage>
        <taxon>Bacteria</taxon>
        <taxon>Pseudomonadati</taxon>
        <taxon>Pseudomonadota</taxon>
        <taxon>Betaproteobacteria</taxon>
        <taxon>Burkholderiales</taxon>
        <taxon>Sphaerotilaceae</taxon>
        <taxon>Roseateles</taxon>
    </lineage>
</organism>
<evidence type="ECO:0000313" key="2">
    <source>
        <dbReference type="Proteomes" id="UP000235916"/>
    </source>
</evidence>
<protein>
    <recommendedName>
        <fullName evidence="3">Cellulose biosynthesis protein BcsS</fullName>
    </recommendedName>
</protein>
<gene>
    <name evidence="1" type="ORF">C1O66_15305</name>
</gene>
<evidence type="ECO:0008006" key="3">
    <source>
        <dbReference type="Google" id="ProtNLM"/>
    </source>
</evidence>
<dbReference type="Proteomes" id="UP000235916">
    <property type="component" value="Unassembled WGS sequence"/>
</dbReference>
<comment type="caution">
    <text evidence="1">The sequence shown here is derived from an EMBL/GenBank/DDBJ whole genome shotgun (WGS) entry which is preliminary data.</text>
</comment>
<name>A0A2N8KZ76_9BURK</name>
<dbReference type="AlphaFoldDB" id="A0A2N8KZ76"/>
<evidence type="ECO:0000313" key="1">
    <source>
        <dbReference type="EMBL" id="PND38754.1"/>
    </source>
</evidence>
<accession>A0A2N8KZ76</accession>
<sequence>MARLFDRPQRTWPGLKRRALLLIGLASAVFGAEADPGYYLVRPYAAAGKSSLDLRYWSVQAPGEAALLWPELGLRHGFSERWTSEILLSWIGPGWRSQKLSSLNWMNQWLLSSPDSEHELALHTQLIHNRGRHAGTALEIGPSWQGDWGLSRLNLNLLLEHDWARREGTQLKLQWQVSRPLQPGLRLGLQGFGELGRWNHWLPAARQSQRAGPMLHWVPEGQQGLSFNAAYLWGRTYGRRGDMFSAQLLLDF</sequence>
<dbReference type="EMBL" id="POSP01000003">
    <property type="protein sequence ID" value="PND38754.1"/>
    <property type="molecule type" value="Genomic_DNA"/>
</dbReference>